<dbReference type="EMBL" id="CP063144">
    <property type="protein sequence ID" value="QOR94020.1"/>
    <property type="molecule type" value="Genomic_DNA"/>
</dbReference>
<dbReference type="AlphaFoldDB" id="A0A7M1UP58"/>
<dbReference type="GeneID" id="59454771"/>
<evidence type="ECO:0000313" key="2">
    <source>
        <dbReference type="Proteomes" id="UP000593766"/>
    </source>
</evidence>
<organism evidence="1 2">
    <name type="scientific">Thermosphaera chiliense</name>
    <dbReference type="NCBI Taxonomy" id="3402707"/>
    <lineage>
        <taxon>Archaea</taxon>
        <taxon>Thermoproteota</taxon>
        <taxon>Thermoprotei</taxon>
        <taxon>Desulfurococcales</taxon>
        <taxon>Desulfurococcaceae</taxon>
        <taxon>Thermosphaera</taxon>
    </lineage>
</organism>
<name>A0A7M1UP58_9CREN</name>
<evidence type="ECO:0000313" key="1">
    <source>
        <dbReference type="EMBL" id="QOR94020.1"/>
    </source>
</evidence>
<sequence length="260" mass="29442">MSSVCIEGISLDDAVNISHGLMMNGVKPVVENCDSRENLIYRIKNTWIVKIRGEEYRIGDEGGIVVNKPFNGLFYTGSSSSELTGFLTSEAVDERIFIGLLAGFLLKGLPVNDALQAVSEFYEYDNVNPASVVSRKVAGFKCVDRLFDAISRFLSHTSIQEAVKGRVVFSCITERGLSYEVEIYLSRQYREVVRLDKIQRKSVKDSLMEDELALVCFEHLLFNGLKELEFDEMKWYCFAGKDPVRIVVEMEKNLNSVKLF</sequence>
<reference evidence="1 2" key="1">
    <citation type="submission" date="2020-10" db="EMBL/GenBank/DDBJ databases">
        <title>Complete genome sequence of Thermosphaera aggregans strain 3507.</title>
        <authorList>
            <person name="Zayulina K.S."/>
            <person name="Elcheninov A.G."/>
            <person name="Toshchakov S.V."/>
            <person name="Kublanov I.V."/>
            <person name="Kochetkova T.V."/>
        </authorList>
    </citation>
    <scope>NUCLEOTIDE SEQUENCE [LARGE SCALE GENOMIC DNA]</scope>
    <source>
        <strain evidence="1 2">3507</strain>
    </source>
</reference>
<dbReference type="OrthoDB" id="375498at2157"/>
<dbReference type="RefSeq" id="WP_193435825.1">
    <property type="nucleotide sequence ID" value="NZ_CP063144.1"/>
</dbReference>
<gene>
    <name evidence="1" type="ORF">IMZ38_05095</name>
</gene>
<dbReference type="KEGG" id="tcs:IMZ38_05095"/>
<keyword evidence="2" id="KW-1185">Reference proteome</keyword>
<proteinExistence type="predicted"/>
<protein>
    <submittedName>
        <fullName evidence="1">Uncharacterized protein</fullName>
    </submittedName>
</protein>
<accession>A0A7M1UP58</accession>
<dbReference type="Proteomes" id="UP000593766">
    <property type="component" value="Chromosome"/>
</dbReference>